<dbReference type="AlphaFoldDB" id="A0A1G9JF81"/>
<keyword evidence="3" id="KW-1185">Reference proteome</keyword>
<name>A0A1G9JF81_9ACTN</name>
<reference evidence="2 3" key="1">
    <citation type="submission" date="2016-10" db="EMBL/GenBank/DDBJ databases">
        <authorList>
            <person name="de Groot N.N."/>
        </authorList>
    </citation>
    <scope>NUCLEOTIDE SEQUENCE [LARGE SCALE GENOMIC DNA]</scope>
    <source>
        <strain evidence="2 3">CGMCC 4.5727</strain>
    </source>
</reference>
<evidence type="ECO:0008006" key="4">
    <source>
        <dbReference type="Google" id="ProtNLM"/>
    </source>
</evidence>
<protein>
    <recommendedName>
        <fullName evidence="4">Tetratricopeptide repeat-containing protein</fullName>
    </recommendedName>
</protein>
<evidence type="ECO:0000256" key="1">
    <source>
        <dbReference type="SAM" id="MobiDB-lite"/>
    </source>
</evidence>
<gene>
    <name evidence="2" type="ORF">SAMN05421806_13039</name>
</gene>
<proteinExistence type="predicted"/>
<evidence type="ECO:0000313" key="2">
    <source>
        <dbReference type="EMBL" id="SDL36220.1"/>
    </source>
</evidence>
<accession>A0A1G9JF81</accession>
<organism evidence="2 3">
    <name type="scientific">Streptomyces indicus</name>
    <dbReference type="NCBI Taxonomy" id="417292"/>
    <lineage>
        <taxon>Bacteria</taxon>
        <taxon>Bacillati</taxon>
        <taxon>Actinomycetota</taxon>
        <taxon>Actinomycetes</taxon>
        <taxon>Kitasatosporales</taxon>
        <taxon>Streptomycetaceae</taxon>
        <taxon>Streptomyces</taxon>
    </lineage>
</organism>
<evidence type="ECO:0000313" key="3">
    <source>
        <dbReference type="Proteomes" id="UP000199155"/>
    </source>
</evidence>
<dbReference type="RefSeq" id="WP_093618055.1">
    <property type="nucleotide sequence ID" value="NZ_FNFF01000030.1"/>
</dbReference>
<dbReference type="OrthoDB" id="4135194at2"/>
<feature type="region of interest" description="Disordered" evidence="1">
    <location>
        <begin position="57"/>
        <end position="94"/>
    </location>
</feature>
<dbReference type="STRING" id="417292.SAMN05421806_13039"/>
<sequence>MQDNSGQSAQYAFERAQALLRAGEFKAARTQAQEGLDALGPHPGLYLVLGRAHTAENDDDHDTAAERAYRMGPAAFPDDPDRWPRTPSSAGPAR</sequence>
<dbReference type="Proteomes" id="UP000199155">
    <property type="component" value="Unassembled WGS sequence"/>
</dbReference>
<dbReference type="EMBL" id="FNFF01000030">
    <property type="protein sequence ID" value="SDL36220.1"/>
    <property type="molecule type" value="Genomic_DNA"/>
</dbReference>